<dbReference type="EMBL" id="CP003326">
    <property type="protein sequence ID" value="AFS79405.1"/>
    <property type="molecule type" value="Genomic_DNA"/>
</dbReference>
<protein>
    <submittedName>
        <fullName evidence="8">Citrate transporter</fullName>
    </submittedName>
</protein>
<keyword evidence="9" id="KW-1185">Reference proteome</keyword>
<evidence type="ECO:0000256" key="3">
    <source>
        <dbReference type="ARBA" id="ARBA00022692"/>
    </source>
</evidence>
<evidence type="ECO:0000259" key="7">
    <source>
        <dbReference type="Pfam" id="PF03600"/>
    </source>
</evidence>
<comment type="subcellular location">
    <subcellularLocation>
        <location evidence="1">Membrane</location>
        <topology evidence="1">Multi-pass membrane protein</topology>
    </subcellularLocation>
</comment>
<feature type="transmembrane region" description="Helical" evidence="6">
    <location>
        <begin position="64"/>
        <end position="97"/>
    </location>
</feature>
<accession>K0B3I6</accession>
<feature type="transmembrane region" description="Helical" evidence="6">
    <location>
        <begin position="265"/>
        <end position="289"/>
    </location>
</feature>
<keyword evidence="2" id="KW-0813">Transport</keyword>
<dbReference type="STRING" id="1128398.Curi_c24100"/>
<dbReference type="PANTHER" id="PTHR43568:SF1">
    <property type="entry name" value="P PROTEIN"/>
    <property type="match status" value="1"/>
</dbReference>
<feature type="transmembrane region" description="Helical" evidence="6">
    <location>
        <begin position="184"/>
        <end position="203"/>
    </location>
</feature>
<evidence type="ECO:0000256" key="4">
    <source>
        <dbReference type="ARBA" id="ARBA00022989"/>
    </source>
</evidence>
<dbReference type="GO" id="GO:0055085">
    <property type="term" value="P:transmembrane transport"/>
    <property type="evidence" value="ECO:0007669"/>
    <property type="project" value="InterPro"/>
</dbReference>
<evidence type="ECO:0000256" key="2">
    <source>
        <dbReference type="ARBA" id="ARBA00022448"/>
    </source>
</evidence>
<feature type="transmembrane region" description="Helical" evidence="6">
    <location>
        <begin position="295"/>
        <end position="317"/>
    </location>
</feature>
<feature type="transmembrane region" description="Helical" evidence="6">
    <location>
        <begin position="329"/>
        <end position="351"/>
    </location>
</feature>
<dbReference type="KEGG" id="cad:Curi_c24100"/>
<keyword evidence="4 6" id="KW-1133">Transmembrane helix</keyword>
<dbReference type="AlphaFoldDB" id="K0B3I6"/>
<dbReference type="HOGENOM" id="CLU_063025_0_0_9"/>
<sequence>MVFIISLVLAILSCFFNTPRIDSIDFKVIILLFNLMIVVKAFEKYSLLDYIAIKILSRFKTERSIGMMIVLTTGLLSSVITNDVGLITLVPITILIAKKSNFDPGWIIILQTLAANIGSSLTPMGNPQNLFLYEFFDISLKDFFVITGVFVALGFIWLFILNLKNKNIKLDLDLKSVNLSNTKVIIYYLFLFLIIILSIFRIVDYRLAFIITLISFIILDKKLFLKVDYLLLLTFVCFFVFIDNISNIDNIRLFFSNVLVDDKSVLVYSSLISQFISNVPAAILISSFTSDFRSLLLGVSIGGMGTLIASLANLISYKIYIKEYKDSNYLLTFHIVNFLSLGLFLLLGLFIV</sequence>
<evidence type="ECO:0000313" key="9">
    <source>
        <dbReference type="Proteomes" id="UP000006094"/>
    </source>
</evidence>
<feature type="transmembrane region" description="Helical" evidence="6">
    <location>
        <begin position="26"/>
        <end position="43"/>
    </location>
</feature>
<dbReference type="InterPro" id="IPR004680">
    <property type="entry name" value="Cit_transptr-like_dom"/>
</dbReference>
<organism evidence="8 9">
    <name type="scientific">Gottschalkia acidurici (strain ATCC 7906 / DSM 604 / BCRC 14475 / CIP 104303 / KCTC 5404 / NCIMB 10678 / 9a)</name>
    <name type="common">Clostridium acidurici</name>
    <dbReference type="NCBI Taxonomy" id="1128398"/>
    <lineage>
        <taxon>Bacteria</taxon>
        <taxon>Bacillati</taxon>
        <taxon>Bacillota</taxon>
        <taxon>Tissierellia</taxon>
        <taxon>Tissierellales</taxon>
        <taxon>Gottschalkiaceae</taxon>
        <taxon>Gottschalkia</taxon>
    </lineage>
</organism>
<dbReference type="Pfam" id="PF03600">
    <property type="entry name" value="CitMHS"/>
    <property type="match status" value="1"/>
</dbReference>
<dbReference type="Proteomes" id="UP000006094">
    <property type="component" value="Chromosome"/>
</dbReference>
<dbReference type="eggNOG" id="COG1055">
    <property type="taxonomic scope" value="Bacteria"/>
</dbReference>
<evidence type="ECO:0000256" key="1">
    <source>
        <dbReference type="ARBA" id="ARBA00004141"/>
    </source>
</evidence>
<dbReference type="PATRIC" id="fig|1128398.3.peg.2485"/>
<gene>
    <name evidence="8" type="ordered locus">Curi_c24100</name>
</gene>
<feature type="transmembrane region" description="Helical" evidence="6">
    <location>
        <begin position="143"/>
        <end position="163"/>
    </location>
</feature>
<feature type="transmembrane region" description="Helical" evidence="6">
    <location>
        <begin position="223"/>
        <end position="245"/>
    </location>
</feature>
<evidence type="ECO:0000256" key="6">
    <source>
        <dbReference type="SAM" id="Phobius"/>
    </source>
</evidence>
<proteinExistence type="predicted"/>
<keyword evidence="5 6" id="KW-0472">Membrane</keyword>
<keyword evidence="3 6" id="KW-0812">Transmembrane</keyword>
<feature type="domain" description="Citrate transporter-like" evidence="7">
    <location>
        <begin position="4"/>
        <end position="285"/>
    </location>
</feature>
<dbReference type="InterPro" id="IPR051475">
    <property type="entry name" value="Diverse_Ion_Transporter"/>
</dbReference>
<evidence type="ECO:0000256" key="5">
    <source>
        <dbReference type="ARBA" id="ARBA00023136"/>
    </source>
</evidence>
<reference evidence="8 9" key="1">
    <citation type="journal article" date="2012" name="PLoS ONE">
        <title>The purine-utilizing bacterium Clostridium acidurici 9a: a genome-guided metabolic reconsideration.</title>
        <authorList>
            <person name="Hartwich K."/>
            <person name="Poehlein A."/>
            <person name="Daniel R."/>
        </authorList>
    </citation>
    <scope>NUCLEOTIDE SEQUENCE [LARGE SCALE GENOMIC DNA]</scope>
    <source>
        <strain evidence="9">ATCC 7906 / DSM 604 / BCRC 14475 / CIP 104303 / KCTC 5404 / NCIMB 10678 / 9a</strain>
    </source>
</reference>
<dbReference type="PANTHER" id="PTHR43568">
    <property type="entry name" value="P PROTEIN"/>
    <property type="match status" value="1"/>
</dbReference>
<evidence type="ECO:0000313" key="8">
    <source>
        <dbReference type="EMBL" id="AFS79405.1"/>
    </source>
</evidence>
<name>K0B3I6_GOTA9</name>
<dbReference type="GO" id="GO:0016020">
    <property type="term" value="C:membrane"/>
    <property type="evidence" value="ECO:0007669"/>
    <property type="project" value="UniProtKB-SubCell"/>
</dbReference>
<dbReference type="RefSeq" id="WP_014968539.1">
    <property type="nucleotide sequence ID" value="NC_018664.1"/>
</dbReference>